<evidence type="ECO:0000313" key="1">
    <source>
        <dbReference type="EMBL" id="CEK61578.1"/>
    </source>
</evidence>
<organism evidence="1">
    <name type="scientific">Arion vulgaris</name>
    <dbReference type="NCBI Taxonomy" id="1028688"/>
    <lineage>
        <taxon>Eukaryota</taxon>
        <taxon>Metazoa</taxon>
        <taxon>Spiralia</taxon>
        <taxon>Lophotrochozoa</taxon>
        <taxon>Mollusca</taxon>
        <taxon>Gastropoda</taxon>
        <taxon>Heterobranchia</taxon>
        <taxon>Euthyneura</taxon>
        <taxon>Panpulmonata</taxon>
        <taxon>Eupulmonata</taxon>
        <taxon>Stylommatophora</taxon>
        <taxon>Helicina</taxon>
        <taxon>Arionoidea</taxon>
        <taxon>Arionidae</taxon>
        <taxon>Arion</taxon>
    </lineage>
</organism>
<dbReference type="EMBL" id="HACG01014713">
    <property type="protein sequence ID" value="CEK61578.1"/>
    <property type="molecule type" value="Transcribed_RNA"/>
</dbReference>
<dbReference type="AlphaFoldDB" id="A0A0B6YZA1"/>
<sequence>MLFISLGLRNPVQNYRSSFDLHSHAGDSFLKVMLCSARILPCNPELHFSPCITD</sequence>
<gene>
    <name evidence="1" type="primary">ORF42643</name>
</gene>
<name>A0A0B6YZA1_9EUPU</name>
<reference evidence="1" key="1">
    <citation type="submission" date="2014-12" db="EMBL/GenBank/DDBJ databases">
        <title>Insight into the proteome of Arion vulgaris.</title>
        <authorList>
            <person name="Aradska J."/>
            <person name="Bulat T."/>
            <person name="Smidak R."/>
            <person name="Sarate P."/>
            <person name="Gangsoo J."/>
            <person name="Sialana F."/>
            <person name="Bilban M."/>
            <person name="Lubec G."/>
        </authorList>
    </citation>
    <scope>NUCLEOTIDE SEQUENCE</scope>
    <source>
        <tissue evidence="1">Skin</tissue>
    </source>
</reference>
<protein>
    <submittedName>
        <fullName evidence="1">Uncharacterized protein</fullName>
    </submittedName>
</protein>
<proteinExistence type="predicted"/>
<accession>A0A0B6YZA1</accession>